<organism evidence="1">
    <name type="scientific">freshwater metagenome</name>
    <dbReference type="NCBI Taxonomy" id="449393"/>
    <lineage>
        <taxon>unclassified sequences</taxon>
        <taxon>metagenomes</taxon>
        <taxon>ecological metagenomes</taxon>
    </lineage>
</organism>
<reference evidence="1" key="1">
    <citation type="submission" date="2020-05" db="EMBL/GenBank/DDBJ databases">
        <authorList>
            <person name="Chiriac C."/>
            <person name="Salcher M."/>
            <person name="Ghai R."/>
            <person name="Kavagutti S V."/>
        </authorList>
    </citation>
    <scope>NUCLEOTIDE SEQUENCE</scope>
</reference>
<accession>A0A6J6C6N9</accession>
<dbReference type="EMBL" id="CAEZSF010000137">
    <property type="protein sequence ID" value="CAB4546183.1"/>
    <property type="molecule type" value="Genomic_DNA"/>
</dbReference>
<gene>
    <name evidence="1" type="ORF">UFOPK1358_01324</name>
</gene>
<evidence type="ECO:0000313" key="1">
    <source>
        <dbReference type="EMBL" id="CAB4546183.1"/>
    </source>
</evidence>
<sequence>MQGLEHGNELVAEAVLERHPVTVNPPGNKKYLFVFNIDALNITDPLWEPKDLGLRKRRSREPATVTFPDHWRVQALFNHCPN</sequence>
<protein>
    <submittedName>
        <fullName evidence="1">Unannotated protein</fullName>
    </submittedName>
</protein>
<dbReference type="AlphaFoldDB" id="A0A6J6C6N9"/>
<name>A0A6J6C6N9_9ZZZZ</name>
<proteinExistence type="predicted"/>